<dbReference type="GO" id="GO:0008270">
    <property type="term" value="F:zinc ion binding"/>
    <property type="evidence" value="ECO:0007669"/>
    <property type="project" value="UniProtKB-KW"/>
</dbReference>
<keyword evidence="2" id="KW-0732">Signal</keyword>
<dbReference type="InterPro" id="IPR011042">
    <property type="entry name" value="6-blade_b-propeller_TolB-like"/>
</dbReference>
<name>R9A8U3_9LEPT</name>
<evidence type="ECO:0000313" key="4">
    <source>
        <dbReference type="Proteomes" id="UP000013984"/>
    </source>
</evidence>
<dbReference type="CDD" id="cd05819">
    <property type="entry name" value="NHL"/>
    <property type="match status" value="1"/>
</dbReference>
<dbReference type="InterPro" id="IPR050952">
    <property type="entry name" value="TRIM-NHL_E3_ligases"/>
</dbReference>
<dbReference type="STRING" id="1218599.LEP1GSC195_0459"/>
<keyword evidence="1" id="KW-0677">Repeat</keyword>
<dbReference type="Gene3D" id="2.40.10.500">
    <property type="match status" value="1"/>
</dbReference>
<dbReference type="AlphaFoldDB" id="R9A8U3"/>
<accession>R9A8U3</accession>
<evidence type="ECO:0000313" key="3">
    <source>
        <dbReference type="EMBL" id="EOQ98581.1"/>
    </source>
</evidence>
<dbReference type="Proteomes" id="UP000013984">
    <property type="component" value="Unassembled WGS sequence"/>
</dbReference>
<sequence>MAFRILSLAISFFFVLISCGQPEIANPCDLNSKAFFRNLILKNFAGDSSAYCKVDLSFSLSGTIFGLTTSGMVLKTITGTEVSIPAGSTRFSIPISLGVGARYTLSISSQPETIVCLVHTGWEGVVPNGISDIKIVCHSTVAKRVYGQSGSFISNGFGLSADFLYTPYQALADGNGLFVSDFGNNRVLYYPGTGTTASFVYGQLDFSSALVGTSTTEINRPRGLIKDKQGLYITDANNNRALYFEGTNSFSTRVYGQLDFVSAAPNQGGATASNTLATPYGMTRDANGLYIVDQGNNRVLYYNDGSILPTRVYGQNDFLSNNTGSTATSLVSPEGVSVSSEGVYIADTGNNRVLFYLGTSTIATRVYGQPDFVSNVANNGTIGSGTLNSPKAVLAFGGDLWIVDSFNNRVLLFSGTSTTASKVFGQNGSFVSSTSNATATTFFQPQGISVDQDGIYIVDTDNNRVLVF</sequence>
<dbReference type="PANTHER" id="PTHR24104">
    <property type="entry name" value="E3 UBIQUITIN-PROTEIN LIGASE NHLRC1-RELATED"/>
    <property type="match status" value="1"/>
</dbReference>
<dbReference type="PROSITE" id="PS51257">
    <property type="entry name" value="PROKAR_LIPOPROTEIN"/>
    <property type="match status" value="1"/>
</dbReference>
<keyword evidence="4" id="KW-1185">Reference proteome</keyword>
<dbReference type="Gene3D" id="2.120.10.30">
    <property type="entry name" value="TolB, C-terminal domain"/>
    <property type="match status" value="2"/>
</dbReference>
<gene>
    <name evidence="3" type="ORF">LEP1GSC195_0459</name>
</gene>
<protein>
    <submittedName>
        <fullName evidence="3">NHL repeat protein</fullName>
    </submittedName>
</protein>
<dbReference type="InterPro" id="IPR001258">
    <property type="entry name" value="NHL_repeat"/>
</dbReference>
<dbReference type="Pfam" id="PF01436">
    <property type="entry name" value="NHL"/>
    <property type="match status" value="1"/>
</dbReference>
<dbReference type="EMBL" id="AOGZ02000001">
    <property type="protein sequence ID" value="EOQ98581.1"/>
    <property type="molecule type" value="Genomic_DNA"/>
</dbReference>
<feature type="chain" id="PRO_5004470312" evidence="2">
    <location>
        <begin position="26"/>
        <end position="468"/>
    </location>
</feature>
<evidence type="ECO:0000256" key="1">
    <source>
        <dbReference type="ARBA" id="ARBA00022737"/>
    </source>
</evidence>
<organism evidence="3 4">
    <name type="scientific">Leptospira wolbachii serovar Codice str. CDC</name>
    <dbReference type="NCBI Taxonomy" id="1218599"/>
    <lineage>
        <taxon>Bacteria</taxon>
        <taxon>Pseudomonadati</taxon>
        <taxon>Spirochaetota</taxon>
        <taxon>Spirochaetia</taxon>
        <taxon>Leptospirales</taxon>
        <taxon>Leptospiraceae</taxon>
        <taxon>Leptospira</taxon>
    </lineage>
</organism>
<dbReference type="PANTHER" id="PTHR24104:SF25">
    <property type="entry name" value="PROTEIN LIN-41"/>
    <property type="match status" value="1"/>
</dbReference>
<dbReference type="SUPFAM" id="SSF101898">
    <property type="entry name" value="NHL repeat"/>
    <property type="match status" value="1"/>
</dbReference>
<reference evidence="3" key="1">
    <citation type="submission" date="2013-04" db="EMBL/GenBank/DDBJ databases">
        <authorList>
            <person name="Harkins D.M."/>
            <person name="Durkin A.S."/>
            <person name="Brinkac L.M."/>
            <person name="Haft D.H."/>
            <person name="Selengut J.D."/>
            <person name="Sanka R."/>
            <person name="DePew J."/>
            <person name="Purushe J."/>
            <person name="Galloway R.L."/>
            <person name="Vinetz J.M."/>
            <person name="Sutton G.G."/>
            <person name="Nierman W.C."/>
            <person name="Fouts D.E."/>
        </authorList>
    </citation>
    <scope>NUCLEOTIDE SEQUENCE [LARGE SCALE GENOMIC DNA]</scope>
    <source>
        <strain evidence="3">CDC</strain>
    </source>
</reference>
<feature type="signal peptide" evidence="2">
    <location>
        <begin position="1"/>
        <end position="25"/>
    </location>
</feature>
<proteinExistence type="predicted"/>
<evidence type="ECO:0000256" key="2">
    <source>
        <dbReference type="SAM" id="SignalP"/>
    </source>
</evidence>
<comment type="caution">
    <text evidence="3">The sequence shown here is derived from an EMBL/GenBank/DDBJ whole genome shotgun (WGS) entry which is preliminary data.</text>
</comment>